<evidence type="ECO:0000256" key="4">
    <source>
        <dbReference type="PROSITE-ProRule" id="PRU00134"/>
    </source>
</evidence>
<dbReference type="Pfam" id="PF01753">
    <property type="entry name" value="zf-MYND"/>
    <property type="match status" value="1"/>
</dbReference>
<dbReference type="SUPFAM" id="SSF144232">
    <property type="entry name" value="HIT/MYND zinc finger-like"/>
    <property type="match status" value="1"/>
</dbReference>
<keyword evidence="3" id="KW-0862">Zinc</keyword>
<comment type="caution">
    <text evidence="6">The sequence shown here is derived from an EMBL/GenBank/DDBJ whole genome shotgun (WGS) entry which is preliminary data.</text>
</comment>
<evidence type="ECO:0000256" key="2">
    <source>
        <dbReference type="ARBA" id="ARBA00022771"/>
    </source>
</evidence>
<reference evidence="6" key="1">
    <citation type="submission" date="2020-11" db="EMBL/GenBank/DDBJ databases">
        <authorList>
            <consortium name="DOE Joint Genome Institute"/>
            <person name="Ahrendt S."/>
            <person name="Riley R."/>
            <person name="Andreopoulos W."/>
            <person name="LaButti K."/>
            <person name="Pangilinan J."/>
            <person name="Ruiz-duenas F.J."/>
            <person name="Barrasa J.M."/>
            <person name="Sanchez-Garcia M."/>
            <person name="Camarero S."/>
            <person name="Miyauchi S."/>
            <person name="Serrano A."/>
            <person name="Linde D."/>
            <person name="Babiker R."/>
            <person name="Drula E."/>
            <person name="Ayuso-Fernandez I."/>
            <person name="Pacheco R."/>
            <person name="Padilla G."/>
            <person name="Ferreira P."/>
            <person name="Barriuso J."/>
            <person name="Kellner H."/>
            <person name="Castanera R."/>
            <person name="Alfaro M."/>
            <person name="Ramirez L."/>
            <person name="Pisabarro A.G."/>
            <person name="Kuo A."/>
            <person name="Tritt A."/>
            <person name="Lipzen A."/>
            <person name="He G."/>
            <person name="Yan M."/>
            <person name="Ng V."/>
            <person name="Cullen D."/>
            <person name="Martin F."/>
            <person name="Rosso M.-N."/>
            <person name="Henrissat B."/>
            <person name="Hibbett D."/>
            <person name="Martinez A.T."/>
            <person name="Grigoriev I.V."/>
        </authorList>
    </citation>
    <scope>NUCLEOTIDE SEQUENCE</scope>
    <source>
        <strain evidence="6">AH 44721</strain>
    </source>
</reference>
<evidence type="ECO:0000259" key="5">
    <source>
        <dbReference type="PROSITE" id="PS50865"/>
    </source>
</evidence>
<evidence type="ECO:0000256" key="1">
    <source>
        <dbReference type="ARBA" id="ARBA00022723"/>
    </source>
</evidence>
<dbReference type="Gene3D" id="6.10.140.2220">
    <property type="match status" value="1"/>
</dbReference>
<dbReference type="InterPro" id="IPR002893">
    <property type="entry name" value="Znf_MYND"/>
</dbReference>
<evidence type="ECO:0000256" key="3">
    <source>
        <dbReference type="ARBA" id="ARBA00022833"/>
    </source>
</evidence>
<dbReference type="GO" id="GO:0008270">
    <property type="term" value="F:zinc ion binding"/>
    <property type="evidence" value="ECO:0007669"/>
    <property type="project" value="UniProtKB-KW"/>
</dbReference>
<dbReference type="PROSITE" id="PS50865">
    <property type="entry name" value="ZF_MYND_2"/>
    <property type="match status" value="1"/>
</dbReference>
<organism evidence="6 7">
    <name type="scientific">Gymnopilus junonius</name>
    <name type="common">Spectacular rustgill mushroom</name>
    <name type="synonym">Gymnopilus spectabilis subsp. junonius</name>
    <dbReference type="NCBI Taxonomy" id="109634"/>
    <lineage>
        <taxon>Eukaryota</taxon>
        <taxon>Fungi</taxon>
        <taxon>Dikarya</taxon>
        <taxon>Basidiomycota</taxon>
        <taxon>Agaricomycotina</taxon>
        <taxon>Agaricomycetes</taxon>
        <taxon>Agaricomycetidae</taxon>
        <taxon>Agaricales</taxon>
        <taxon>Agaricineae</taxon>
        <taxon>Hymenogastraceae</taxon>
        <taxon>Gymnopilus</taxon>
    </lineage>
</organism>
<proteinExistence type="predicted"/>
<dbReference type="AlphaFoldDB" id="A0A9P5NLL3"/>
<accession>A0A9P5NLL3</accession>
<evidence type="ECO:0000313" key="6">
    <source>
        <dbReference type="EMBL" id="KAF8898244.1"/>
    </source>
</evidence>
<dbReference type="EMBL" id="JADNYJ010000054">
    <property type="protein sequence ID" value="KAF8898244.1"/>
    <property type="molecule type" value="Genomic_DNA"/>
</dbReference>
<keyword evidence="2 4" id="KW-0863">Zinc-finger</keyword>
<dbReference type="OrthoDB" id="432970at2759"/>
<sequence length="538" mass="60224">MNRKKTHSFLPNVPYPLNLLVKEFNSLPRREKAPSGRVSNEWHFDIRYVQIEPTPSHVLVLINPQSQFLHMERLPVGLPADKSGIAFFPESGKEAAPEIAKALLHSFVNNLRQGQFMAHKPPLAFAPWKLTTEDKDVAAEVGKELKRLGISPDALHEIGVSRKSVNVIMDEAFHKLFATVKKSIGISGLIDAVIQTPQHIGFSNFKLMPREPPRMPGETKEERRFNDALLYVQQLMNARPPKASDVETKVMVQHQGREMQLVLQRTEEKPPKVIKAEADRGDPNAAFDYGLRLLIGLGCKAQRTLARDYLIKALSAPDASDELKATAHGVLIDWYVSSCCHDFRSRYMFAASHHANLAARYCKLVSPKNVHASPAVLFFMSRVFETQAKAHMELNYWFKDAIAAYEFRNAQYASGKQKMEQKRLKNPNRYRCAAIGCGIEADSGSMLSKCAGECDQGKKPSYCSKECQKADWKNHKPFCKPGMPCSIIDTYAPGVLGSAGPSSKEGAIQMLREIRDYAQGADLAGIRSITMELERITM</sequence>
<evidence type="ECO:0000313" key="7">
    <source>
        <dbReference type="Proteomes" id="UP000724874"/>
    </source>
</evidence>
<gene>
    <name evidence="6" type="ORF">CPB84DRAFT_1780696</name>
</gene>
<keyword evidence="1" id="KW-0479">Metal-binding</keyword>
<keyword evidence="7" id="KW-1185">Reference proteome</keyword>
<name>A0A9P5NLL3_GYMJU</name>
<protein>
    <recommendedName>
        <fullName evidence="5">MYND-type domain-containing protein</fullName>
    </recommendedName>
</protein>
<dbReference type="Proteomes" id="UP000724874">
    <property type="component" value="Unassembled WGS sequence"/>
</dbReference>
<feature type="domain" description="MYND-type" evidence="5">
    <location>
        <begin position="434"/>
        <end position="479"/>
    </location>
</feature>